<comment type="caution">
    <text evidence="2">The sequence shown here is derived from an EMBL/GenBank/DDBJ whole genome shotgun (WGS) entry which is preliminary data.</text>
</comment>
<feature type="transmembrane region" description="Helical" evidence="1">
    <location>
        <begin position="92"/>
        <end position="112"/>
    </location>
</feature>
<name>A0ABP8MMJ9_9BACT</name>
<feature type="transmembrane region" description="Helical" evidence="1">
    <location>
        <begin position="124"/>
        <end position="145"/>
    </location>
</feature>
<feature type="transmembrane region" description="Helical" evidence="1">
    <location>
        <begin position="166"/>
        <end position="186"/>
    </location>
</feature>
<keyword evidence="3" id="KW-1185">Reference proteome</keyword>
<accession>A0ABP8MMJ9</accession>
<keyword evidence="1" id="KW-0812">Transmembrane</keyword>
<dbReference type="Proteomes" id="UP001501410">
    <property type="component" value="Unassembled WGS sequence"/>
</dbReference>
<organism evidence="2 3">
    <name type="scientific">Rurimicrobium arvi</name>
    <dbReference type="NCBI Taxonomy" id="2049916"/>
    <lineage>
        <taxon>Bacteria</taxon>
        <taxon>Pseudomonadati</taxon>
        <taxon>Bacteroidota</taxon>
        <taxon>Chitinophagia</taxon>
        <taxon>Chitinophagales</taxon>
        <taxon>Chitinophagaceae</taxon>
        <taxon>Rurimicrobium</taxon>
    </lineage>
</organism>
<proteinExistence type="predicted"/>
<sequence length="233" mass="26752">MLRKEELQLLETYIKKRSLRFAEPAILSEILDHFACKVEELQAEHPGIELEEAMLRAHRSFGIRGFGPLADVAENSVYLRYRKYAFAEIRQLLLSPHMLYILSAGAFCHLLLRICSGKLPYNDLLCALDIPLLVYAVSLWIVRAYRLKTQKKHRLEFQMCQRCSPLGLAFNNTLIFLSFVCLAGITDTHFQLNLIILPVMVMFTLFSGIVELRLQKRALQDIASSEKMSAFVN</sequence>
<reference evidence="3" key="1">
    <citation type="journal article" date="2019" name="Int. J. Syst. Evol. Microbiol.">
        <title>The Global Catalogue of Microorganisms (GCM) 10K type strain sequencing project: providing services to taxonomists for standard genome sequencing and annotation.</title>
        <authorList>
            <consortium name="The Broad Institute Genomics Platform"/>
            <consortium name="The Broad Institute Genome Sequencing Center for Infectious Disease"/>
            <person name="Wu L."/>
            <person name="Ma J."/>
        </authorList>
    </citation>
    <scope>NUCLEOTIDE SEQUENCE [LARGE SCALE GENOMIC DNA]</scope>
    <source>
        <strain evidence="3">JCM 31921</strain>
    </source>
</reference>
<evidence type="ECO:0000313" key="2">
    <source>
        <dbReference type="EMBL" id="GAA4453145.1"/>
    </source>
</evidence>
<dbReference type="RefSeq" id="WP_344824243.1">
    <property type="nucleotide sequence ID" value="NZ_BAABEZ010000022.1"/>
</dbReference>
<gene>
    <name evidence="2" type="ORF">GCM10023092_12990</name>
</gene>
<protein>
    <submittedName>
        <fullName evidence="2">Uncharacterized protein</fullName>
    </submittedName>
</protein>
<evidence type="ECO:0000313" key="3">
    <source>
        <dbReference type="Proteomes" id="UP001501410"/>
    </source>
</evidence>
<evidence type="ECO:0000256" key="1">
    <source>
        <dbReference type="SAM" id="Phobius"/>
    </source>
</evidence>
<keyword evidence="1" id="KW-1133">Transmembrane helix</keyword>
<dbReference type="EMBL" id="BAABEZ010000022">
    <property type="protein sequence ID" value="GAA4453145.1"/>
    <property type="molecule type" value="Genomic_DNA"/>
</dbReference>
<keyword evidence="1" id="KW-0472">Membrane</keyword>
<feature type="transmembrane region" description="Helical" evidence="1">
    <location>
        <begin position="192"/>
        <end position="210"/>
    </location>
</feature>